<dbReference type="Gene3D" id="3.30.300.30">
    <property type="match status" value="1"/>
</dbReference>
<dbReference type="Pfam" id="PF00551">
    <property type="entry name" value="Formyl_trans_N"/>
    <property type="match status" value="1"/>
</dbReference>
<dbReference type="InterPro" id="IPR002376">
    <property type="entry name" value="Formyl_transf_N"/>
</dbReference>
<evidence type="ECO:0000313" key="5">
    <source>
        <dbReference type="Proteomes" id="UP001057474"/>
    </source>
</evidence>
<dbReference type="NCBIfam" id="TIGR01733">
    <property type="entry name" value="AA-adenyl-dom"/>
    <property type="match status" value="1"/>
</dbReference>
<dbReference type="InterPro" id="IPR009081">
    <property type="entry name" value="PP-bd_ACP"/>
</dbReference>
<evidence type="ECO:0000256" key="2">
    <source>
        <dbReference type="ARBA" id="ARBA00022553"/>
    </source>
</evidence>
<dbReference type="InterPro" id="IPR029058">
    <property type="entry name" value="AB_hydrolase_fold"/>
</dbReference>
<dbReference type="SUPFAM" id="SSF53474">
    <property type="entry name" value="alpha/beta-Hydrolases"/>
    <property type="match status" value="1"/>
</dbReference>
<gene>
    <name evidence="4" type="ORF">J2N86_14915</name>
</gene>
<dbReference type="PROSITE" id="PS50075">
    <property type="entry name" value="CARRIER"/>
    <property type="match status" value="1"/>
</dbReference>
<accession>A0ABY4YCA8</accession>
<dbReference type="InterPro" id="IPR010071">
    <property type="entry name" value="AA_adenyl_dom"/>
</dbReference>
<sequence length="1410" mass="161425">MEKKQSFSCYVIGNDTLTMHCASILVEKNHSVWGIISTSHQIKAWCQEHNIPFINSLHEFEQRHIHTSFDYLFSIVNDVILPESILRAPRLHAINYHNSPLPKYAGLYATSWAILNNESEHAISWHLIEPQIDAGAIVKQSVFPIEKEDTALNLNLKCYEAAIESFASLVDELASNKECLVPQNLEHRSYYGLKNKPKNLGFVAWDSSADDIDRLCRALSLGSYRNELATAKLFINDQWYIINAHRILHVTSQGVPGTIVHLSKNEVQITTNTVDIALLSIMDAEGVIYDMERWSTLCALSVGQILPNINQLEYPLMVSMPKIEKFWVQEYTHYIHHDLSFLAPLNRAQKSDSGRRSSLVLPQHISHQVHHYSSTMTIQPDHFLLTVVLTYLYRLNDYKNFSLQISDSERSAQLGKFSFFFSETYPLTTNLSHDLSFGETLSQVTNEILRLTQHDTFCNDLFVRYPELQVPQKEVLIRFINDQEPISTSTEEYKLIISISKNGSGLHIHNKTNYQDNESSYAFFNRVEEHLALLLEDALAHPDKKLYELTILSQEELGLMNSWNNTDFEYDSTQLLHQKIEQQVLKSPQKTAAYFEGQTISYELLDKKANQLAHYLLHQGVQPNDSIGVHLHRSLDMLISILGILKSGAAYLPLDPHYPHQRIQYILKHSQTRYLITHEPHLSHQLSDYNGIIINPNKVPYREFVSTQPLIKTQSSDLAYIIYTSGTTGTPKGVGIPHQAACNHMTWMKTAYDFKPDDRFLLKTPFSFDASVWEIFMPLIVGGLLVIAPDEAHTNPKELIDLIIQNQITIIQLVPSMLREITLTQGFGSCSSLRHLFCGGEALLPETIHGFYEHNTFQAQLHNLYGPTEATIDAVTRTCSIEDSERSISLIGTPIFNTRAYILDQFMKMVPAGVLGELYLSGDGLAKGYLHNSHLTEQKFIPNPFHPKTRLYKTGDLVKWHSDGAIEYHGRADEQIKIRGFRIEISEIESCLEKIHAVYQCLVKPERTSDTAVSLSAYLVIQEDTHISANELRATLKKELPDYMIPSRFYIVEQLFFTPNGKLDRKHVPTPIKNLSIATQQQIAPETKTQKQLHRIWCDVLKKEVLGIDDDFFEQGGHSLLAMQIISGIHERLSIKLSIRALFDYPSIRLLAQEIERLLQKSPFNFSRDIHTIIPLKKSGHKIPLFLVHPVGGSVFWYTALAKNFDKQRPLYALQDPALETQSFLFEHLEEMASCYIENIKRIQPQGPYLIGGASFGASVAIEIAKQLQNRNEDIAAIISLDGWAEYPALQSNEAHFKELMQEQNTRLLEDYQKNNLKNANFLLEMQWHREQMLMRYAMPRIKAPLILFKASHLSPLFQYDAPLNWWDQYADVPIECYLTPGDHESMFYEENSKVLAKLIHHSLMDKDHE</sequence>
<dbReference type="SMART" id="SM00823">
    <property type="entry name" value="PKS_PP"/>
    <property type="match status" value="1"/>
</dbReference>
<dbReference type="InterPro" id="IPR011034">
    <property type="entry name" value="Formyl_transferase-like_C_sf"/>
</dbReference>
<dbReference type="SUPFAM" id="SSF56801">
    <property type="entry name" value="Acetyl-CoA synthetase-like"/>
    <property type="match status" value="1"/>
</dbReference>
<keyword evidence="5" id="KW-1185">Reference proteome</keyword>
<feature type="domain" description="Carrier" evidence="3">
    <location>
        <begin position="1084"/>
        <end position="1159"/>
    </location>
</feature>
<dbReference type="Pfam" id="PF00501">
    <property type="entry name" value="AMP-binding"/>
    <property type="match status" value="1"/>
</dbReference>
<dbReference type="Pfam" id="PF00550">
    <property type="entry name" value="PP-binding"/>
    <property type="match status" value="1"/>
</dbReference>
<dbReference type="Proteomes" id="UP001057474">
    <property type="component" value="Plasmid pLlyPCM2298_1"/>
</dbReference>
<dbReference type="InterPro" id="IPR001031">
    <property type="entry name" value="Thioesterase"/>
</dbReference>
<dbReference type="Gene3D" id="3.40.50.1820">
    <property type="entry name" value="alpha/beta hydrolase"/>
    <property type="match status" value="1"/>
</dbReference>
<dbReference type="InterPro" id="IPR036736">
    <property type="entry name" value="ACP-like_sf"/>
</dbReference>
<dbReference type="SUPFAM" id="SSF53328">
    <property type="entry name" value="Formyltransferase"/>
    <property type="match status" value="1"/>
</dbReference>
<dbReference type="InterPro" id="IPR020845">
    <property type="entry name" value="AMP-binding_CS"/>
</dbReference>
<dbReference type="Gene3D" id="3.40.50.12230">
    <property type="match status" value="1"/>
</dbReference>
<evidence type="ECO:0000313" key="4">
    <source>
        <dbReference type="EMBL" id="USQ15251.1"/>
    </source>
</evidence>
<dbReference type="PANTHER" id="PTHR45527">
    <property type="entry name" value="NONRIBOSOMAL PEPTIDE SYNTHETASE"/>
    <property type="match status" value="1"/>
</dbReference>
<evidence type="ECO:0000259" key="3">
    <source>
        <dbReference type="PROSITE" id="PS50075"/>
    </source>
</evidence>
<dbReference type="SUPFAM" id="SSF50486">
    <property type="entry name" value="FMT C-terminal domain-like"/>
    <property type="match status" value="1"/>
</dbReference>
<keyword evidence="4" id="KW-0614">Plasmid</keyword>
<dbReference type="Pfam" id="PF02911">
    <property type="entry name" value="Formyl_trans_C"/>
    <property type="match status" value="1"/>
</dbReference>
<dbReference type="EMBL" id="CP071528">
    <property type="protein sequence ID" value="USQ15251.1"/>
    <property type="molecule type" value="Genomic_DNA"/>
</dbReference>
<dbReference type="PROSITE" id="PS00455">
    <property type="entry name" value="AMP_BINDING"/>
    <property type="match status" value="1"/>
</dbReference>
<keyword evidence="2" id="KW-0597">Phosphoprotein</keyword>
<dbReference type="Gene3D" id="3.40.50.980">
    <property type="match status" value="2"/>
</dbReference>
<dbReference type="SUPFAM" id="SSF47336">
    <property type="entry name" value="ACP-like"/>
    <property type="match status" value="1"/>
</dbReference>
<dbReference type="InterPro" id="IPR045851">
    <property type="entry name" value="AMP-bd_C_sf"/>
</dbReference>
<keyword evidence="1" id="KW-0596">Phosphopantetheine</keyword>
<dbReference type="CDD" id="cd05930">
    <property type="entry name" value="A_NRPS"/>
    <property type="match status" value="1"/>
</dbReference>
<dbReference type="InterPro" id="IPR005793">
    <property type="entry name" value="Formyl_trans_C"/>
</dbReference>
<evidence type="ECO:0000256" key="1">
    <source>
        <dbReference type="ARBA" id="ARBA00022450"/>
    </source>
</evidence>
<reference evidence="4" key="1">
    <citation type="submission" date="2021-03" db="EMBL/GenBank/DDBJ databases">
        <title>Legionella lytica PCM 2298.</title>
        <authorList>
            <person name="Koper P."/>
        </authorList>
    </citation>
    <scope>NUCLEOTIDE SEQUENCE</scope>
    <source>
        <strain evidence="4">PCM 2298</strain>
        <plasmid evidence="4">pLlyPCM2298_1</plasmid>
    </source>
</reference>
<dbReference type="InterPro" id="IPR000873">
    <property type="entry name" value="AMP-dep_synth/lig_dom"/>
</dbReference>
<protein>
    <submittedName>
        <fullName evidence="4">Amino acid adenylation domain-containing protein</fullName>
    </submittedName>
</protein>
<dbReference type="RefSeq" id="WP_252582488.1">
    <property type="nucleotide sequence ID" value="NZ_CP071528.1"/>
</dbReference>
<dbReference type="Gene3D" id="3.30.559.30">
    <property type="entry name" value="Nonribosomal peptide synthetase, condensation domain"/>
    <property type="match status" value="1"/>
</dbReference>
<dbReference type="Gene3D" id="2.30.38.10">
    <property type="entry name" value="Luciferase, Domain 3"/>
    <property type="match status" value="1"/>
</dbReference>
<dbReference type="Gene3D" id="1.10.1200.10">
    <property type="entry name" value="ACP-like"/>
    <property type="match status" value="1"/>
</dbReference>
<dbReference type="PANTHER" id="PTHR45527:SF1">
    <property type="entry name" value="FATTY ACID SYNTHASE"/>
    <property type="match status" value="1"/>
</dbReference>
<proteinExistence type="predicted"/>
<dbReference type="InterPro" id="IPR025110">
    <property type="entry name" value="AMP-bd_C"/>
</dbReference>
<organism evidence="4 5">
    <name type="scientific">Legionella lytica</name>
    <dbReference type="NCBI Taxonomy" id="96232"/>
    <lineage>
        <taxon>Bacteria</taxon>
        <taxon>Pseudomonadati</taxon>
        <taxon>Pseudomonadota</taxon>
        <taxon>Gammaproteobacteria</taxon>
        <taxon>Legionellales</taxon>
        <taxon>Legionellaceae</taxon>
        <taxon>Legionella</taxon>
    </lineage>
</organism>
<dbReference type="Pfam" id="PF00975">
    <property type="entry name" value="Thioesterase"/>
    <property type="match status" value="1"/>
</dbReference>
<dbReference type="InterPro" id="IPR036477">
    <property type="entry name" value="Formyl_transf_N_sf"/>
</dbReference>
<name>A0ABY4YCA8_9GAMM</name>
<dbReference type="Pfam" id="PF13193">
    <property type="entry name" value="AMP-binding_C"/>
    <property type="match status" value="1"/>
</dbReference>
<geneLocation type="plasmid" evidence="4 5">
    <name>pLlyPCM2298_1</name>
</geneLocation>
<dbReference type="InterPro" id="IPR020806">
    <property type="entry name" value="PKS_PP-bd"/>
</dbReference>
<dbReference type="SUPFAM" id="SSF52777">
    <property type="entry name" value="CoA-dependent acyltransferases"/>
    <property type="match status" value="1"/>
</dbReference>